<dbReference type="InterPro" id="IPR004603">
    <property type="entry name" value="DNA_mismatch_endonuc_vsr"/>
</dbReference>
<dbReference type="REBASE" id="672702">
    <property type="entry name" value="V.Bsp436ORF4835P"/>
</dbReference>
<name>A0A9E8A0A6_9HYPH</name>
<accession>A0A9E8A0A6</accession>
<organism evidence="7">
    <name type="scientific">Bosea sp. NBC_00436</name>
    <dbReference type="NCBI Taxonomy" id="2969620"/>
    <lineage>
        <taxon>Bacteria</taxon>
        <taxon>Pseudomonadati</taxon>
        <taxon>Pseudomonadota</taxon>
        <taxon>Alphaproteobacteria</taxon>
        <taxon>Hyphomicrobiales</taxon>
        <taxon>Boseaceae</taxon>
        <taxon>Bosea</taxon>
    </lineage>
</organism>
<evidence type="ECO:0000313" key="7">
    <source>
        <dbReference type="EMBL" id="UZF88119.1"/>
    </source>
</evidence>
<dbReference type="AlphaFoldDB" id="A0A9E8A0A6"/>
<dbReference type="NCBIfam" id="TIGR00632">
    <property type="entry name" value="vsr"/>
    <property type="match status" value="1"/>
</dbReference>
<protein>
    <submittedName>
        <fullName evidence="7">Very short patch repair endonuclease</fullName>
    </submittedName>
</protein>
<evidence type="ECO:0000256" key="6">
    <source>
        <dbReference type="ARBA" id="ARBA00029466"/>
    </source>
</evidence>
<dbReference type="EMBL" id="CP102774">
    <property type="protein sequence ID" value="UZF88119.1"/>
    <property type="molecule type" value="Genomic_DNA"/>
</dbReference>
<sequence length="178" mass="20390">MPKTAAEHRRPDFSKVSEARRRNLSAVRGKHTKPELLIRRLLYSLGYRYRLHGSHLPGSPDIVFPGRRCVIEIRGCFWHRHPDPACRNAALPRTRSEWWAAKLEGNVARDRRNEAALVAAGWRVLILWECELRGEKDELADKLIDFLGPPGLKSVRVHATEQVSRRAENASAMVDRES</sequence>
<keyword evidence="2 7" id="KW-0255">Endonuclease</keyword>
<dbReference type="GO" id="GO:0006298">
    <property type="term" value="P:mismatch repair"/>
    <property type="evidence" value="ECO:0007669"/>
    <property type="project" value="InterPro"/>
</dbReference>
<dbReference type="InterPro" id="IPR011335">
    <property type="entry name" value="Restrct_endonuc-II-like"/>
</dbReference>
<dbReference type="GO" id="GO:0004519">
    <property type="term" value="F:endonuclease activity"/>
    <property type="evidence" value="ECO:0007669"/>
    <property type="project" value="UniProtKB-KW"/>
</dbReference>
<gene>
    <name evidence="7" type="ORF">NWE54_04840</name>
</gene>
<evidence type="ECO:0000256" key="3">
    <source>
        <dbReference type="ARBA" id="ARBA00022763"/>
    </source>
</evidence>
<keyword evidence="4" id="KW-0378">Hydrolase</keyword>
<dbReference type="GO" id="GO:0016787">
    <property type="term" value="F:hydrolase activity"/>
    <property type="evidence" value="ECO:0007669"/>
    <property type="project" value="UniProtKB-KW"/>
</dbReference>
<comment type="similarity">
    <text evidence="6">Belongs to the Vsr family.</text>
</comment>
<proteinExistence type="inferred from homology"/>
<evidence type="ECO:0000256" key="5">
    <source>
        <dbReference type="ARBA" id="ARBA00023204"/>
    </source>
</evidence>
<dbReference type="Pfam" id="PF03852">
    <property type="entry name" value="Vsr"/>
    <property type="match status" value="1"/>
</dbReference>
<dbReference type="Gene3D" id="3.40.960.10">
    <property type="entry name" value="VSR Endonuclease"/>
    <property type="match status" value="1"/>
</dbReference>
<evidence type="ECO:0000256" key="2">
    <source>
        <dbReference type="ARBA" id="ARBA00022759"/>
    </source>
</evidence>
<reference evidence="7" key="1">
    <citation type="submission" date="2022-08" db="EMBL/GenBank/DDBJ databases">
        <title>Complete Genome Sequences of 2 Bosea sp. soil isolates.</title>
        <authorList>
            <person name="Alvarez Arevalo M."/>
            <person name="Sterndorff E.B."/>
            <person name="Faurdal D."/>
            <person name="Joergensen T.S."/>
            <person name="Weber T."/>
        </authorList>
    </citation>
    <scope>NUCLEOTIDE SEQUENCE</scope>
    <source>
        <strain evidence="7">NBC_00436</strain>
    </source>
</reference>
<keyword evidence="5" id="KW-0234">DNA repair</keyword>
<dbReference type="SUPFAM" id="SSF52980">
    <property type="entry name" value="Restriction endonuclease-like"/>
    <property type="match status" value="1"/>
</dbReference>
<evidence type="ECO:0000256" key="4">
    <source>
        <dbReference type="ARBA" id="ARBA00022801"/>
    </source>
</evidence>
<keyword evidence="3" id="KW-0227">DNA damage</keyword>
<keyword evidence="1" id="KW-0540">Nuclease</keyword>
<dbReference type="CDD" id="cd00221">
    <property type="entry name" value="Vsr"/>
    <property type="match status" value="1"/>
</dbReference>
<evidence type="ECO:0000256" key="1">
    <source>
        <dbReference type="ARBA" id="ARBA00022722"/>
    </source>
</evidence>